<dbReference type="AlphaFoldDB" id="A0A8D8TDD2"/>
<dbReference type="EMBL" id="HBUF01262450">
    <property type="protein sequence ID" value="CAG6683306.1"/>
    <property type="molecule type" value="Transcribed_RNA"/>
</dbReference>
<name>A0A8D8TDD2_9HEMI</name>
<protein>
    <submittedName>
        <fullName evidence="1">Uncharacterized protein</fullName>
    </submittedName>
</protein>
<proteinExistence type="predicted"/>
<organism evidence="1">
    <name type="scientific">Cacopsylla melanoneura</name>
    <dbReference type="NCBI Taxonomy" id="428564"/>
    <lineage>
        <taxon>Eukaryota</taxon>
        <taxon>Metazoa</taxon>
        <taxon>Ecdysozoa</taxon>
        <taxon>Arthropoda</taxon>
        <taxon>Hexapoda</taxon>
        <taxon>Insecta</taxon>
        <taxon>Pterygota</taxon>
        <taxon>Neoptera</taxon>
        <taxon>Paraneoptera</taxon>
        <taxon>Hemiptera</taxon>
        <taxon>Sternorrhyncha</taxon>
        <taxon>Psylloidea</taxon>
        <taxon>Psyllidae</taxon>
        <taxon>Psyllinae</taxon>
        <taxon>Cacopsylla</taxon>
    </lineage>
</organism>
<accession>A0A8D8TDD2</accession>
<reference evidence="1" key="1">
    <citation type="submission" date="2021-05" db="EMBL/GenBank/DDBJ databases">
        <authorList>
            <person name="Alioto T."/>
            <person name="Alioto T."/>
            <person name="Gomez Garrido J."/>
        </authorList>
    </citation>
    <scope>NUCLEOTIDE SEQUENCE</scope>
</reference>
<evidence type="ECO:0000313" key="1">
    <source>
        <dbReference type="EMBL" id="CAG6683306.1"/>
    </source>
</evidence>
<sequence length="106" mass="12637">MLPDSRTSSAQGLRSDSILFLEQKKVSTCTTRTENSHLINSIKRAEIIRTIRRRVITFHVFQNKKNIPDAHNNFISVLWDEEQIRGKMFRRIRRYIGEWTIRICFT</sequence>